<dbReference type="Ensembl" id="ENSSDUT00000018155.1">
    <property type="protein sequence ID" value="ENSSDUP00000017830.1"/>
    <property type="gene ID" value="ENSSDUG00000013020.1"/>
</dbReference>
<reference evidence="7" key="1">
    <citation type="submission" date="2025-08" db="UniProtKB">
        <authorList>
            <consortium name="Ensembl"/>
        </authorList>
    </citation>
    <scope>IDENTIFICATION</scope>
</reference>
<evidence type="ECO:0000313" key="8">
    <source>
        <dbReference type="Proteomes" id="UP000261420"/>
    </source>
</evidence>
<dbReference type="GO" id="GO:0005615">
    <property type="term" value="C:extracellular space"/>
    <property type="evidence" value="ECO:0007669"/>
    <property type="project" value="UniProtKB-KW"/>
</dbReference>
<sequence length="225" mass="26692">TIIIFHKHTICNVMCLFQMTVWWRALILLCCILNCVDSAPSPVSQNNEFKNSFRLTRSSRTRVQQLLKKYKEQLLGNKHFEDRSRQLKDLPSLSTDFYSWLKLTDWERLYAAFWDMQAYWNMLEWKRKELEREAKERSASRTTLTRSINHIQLDLRDLMNQVSSQVSTRSWTKPTSAPVGTPLNPETSSKTVWDRRVEGYIILRDLDLYLTKLARDFLLLSNKSH</sequence>
<accession>A0A3B4UJE7</accession>
<keyword evidence="8" id="KW-1185">Reference proteome</keyword>
<evidence type="ECO:0000256" key="3">
    <source>
        <dbReference type="ARBA" id="ARBA00022514"/>
    </source>
</evidence>
<dbReference type="GO" id="GO:0005125">
    <property type="term" value="F:cytokine activity"/>
    <property type="evidence" value="ECO:0007669"/>
    <property type="project" value="UniProtKB-KW"/>
</dbReference>
<evidence type="ECO:0000256" key="6">
    <source>
        <dbReference type="SAM" id="SignalP"/>
    </source>
</evidence>
<dbReference type="Proteomes" id="UP000261420">
    <property type="component" value="Unplaced"/>
</dbReference>
<protein>
    <recommendedName>
        <fullName evidence="9">Ciliary neurotrophic factor</fullName>
    </recommendedName>
</protein>
<organism evidence="7 8">
    <name type="scientific">Seriola dumerili</name>
    <name type="common">Greater amberjack</name>
    <name type="synonym">Caranx dumerili</name>
    <dbReference type="NCBI Taxonomy" id="41447"/>
    <lineage>
        <taxon>Eukaryota</taxon>
        <taxon>Metazoa</taxon>
        <taxon>Chordata</taxon>
        <taxon>Craniata</taxon>
        <taxon>Vertebrata</taxon>
        <taxon>Euteleostomi</taxon>
        <taxon>Actinopterygii</taxon>
        <taxon>Neopterygii</taxon>
        <taxon>Teleostei</taxon>
        <taxon>Neoteleostei</taxon>
        <taxon>Acanthomorphata</taxon>
        <taxon>Carangaria</taxon>
        <taxon>Carangiformes</taxon>
        <taxon>Carangidae</taxon>
        <taxon>Seriola</taxon>
    </lineage>
</organism>
<dbReference type="AlphaFoldDB" id="A0A3B4UJE7"/>
<dbReference type="PANTHER" id="PTHR21353">
    <property type="match status" value="1"/>
</dbReference>
<reference evidence="7" key="2">
    <citation type="submission" date="2025-09" db="UniProtKB">
        <authorList>
            <consortium name="Ensembl"/>
        </authorList>
    </citation>
    <scope>IDENTIFICATION</scope>
</reference>
<feature type="region of interest" description="Disordered" evidence="5">
    <location>
        <begin position="169"/>
        <end position="188"/>
    </location>
</feature>
<evidence type="ECO:0000256" key="4">
    <source>
        <dbReference type="ARBA" id="ARBA00022525"/>
    </source>
</evidence>
<dbReference type="OMA" id="STDFYSW"/>
<dbReference type="SUPFAM" id="SSF47266">
    <property type="entry name" value="4-helical cytokines"/>
    <property type="match status" value="1"/>
</dbReference>
<evidence type="ECO:0000256" key="1">
    <source>
        <dbReference type="ARBA" id="ARBA00004613"/>
    </source>
</evidence>
<dbReference type="InterPro" id="IPR020438">
    <property type="entry name" value="IL-11"/>
</dbReference>
<evidence type="ECO:0000313" key="7">
    <source>
        <dbReference type="Ensembl" id="ENSSDUP00000017830.1"/>
    </source>
</evidence>
<dbReference type="Gene3D" id="1.20.1250.10">
    <property type="match status" value="1"/>
</dbReference>
<dbReference type="GeneTree" id="ENSGT00940000176842"/>
<dbReference type="InterPro" id="IPR010681">
    <property type="entry name" value="PRF/CT"/>
</dbReference>
<dbReference type="InterPro" id="IPR009079">
    <property type="entry name" value="4_helix_cytokine-like_core"/>
</dbReference>
<name>A0A3B4UJE7_SERDU</name>
<keyword evidence="3" id="KW-0202">Cytokine</keyword>
<feature type="signal peptide" evidence="6">
    <location>
        <begin position="1"/>
        <end position="38"/>
    </location>
</feature>
<keyword evidence="6" id="KW-0732">Signal</keyword>
<feature type="chain" id="PRO_5017430819" description="Ciliary neurotrophic factor" evidence="6">
    <location>
        <begin position="39"/>
        <end position="225"/>
    </location>
</feature>
<dbReference type="PANTHER" id="PTHR21353:SF9">
    <property type="match status" value="1"/>
</dbReference>
<dbReference type="GO" id="GO:0007166">
    <property type="term" value="P:cell surface receptor signaling pathway"/>
    <property type="evidence" value="ECO:0007669"/>
    <property type="project" value="TreeGrafter"/>
</dbReference>
<comment type="similarity">
    <text evidence="2">Belongs to the IL-6 superfamily.</text>
</comment>
<evidence type="ECO:0008006" key="9">
    <source>
        <dbReference type="Google" id="ProtNLM"/>
    </source>
</evidence>
<evidence type="ECO:0000256" key="5">
    <source>
        <dbReference type="SAM" id="MobiDB-lite"/>
    </source>
</evidence>
<proteinExistence type="inferred from homology"/>
<comment type="subcellular location">
    <subcellularLocation>
        <location evidence="1">Secreted</location>
    </subcellularLocation>
</comment>
<dbReference type="Pfam" id="PF07400">
    <property type="entry name" value="IL11"/>
    <property type="match status" value="1"/>
</dbReference>
<evidence type="ECO:0000256" key="2">
    <source>
        <dbReference type="ARBA" id="ARBA00007432"/>
    </source>
</evidence>
<keyword evidence="4" id="KW-0964">Secreted</keyword>